<dbReference type="GO" id="GO:0008270">
    <property type="term" value="F:zinc ion binding"/>
    <property type="evidence" value="ECO:0007669"/>
    <property type="project" value="UniProtKB-KW"/>
</dbReference>
<keyword evidence="4 10" id="KW-0863">Zinc-finger</keyword>
<keyword evidence="5" id="KW-0862">Zinc</keyword>
<evidence type="ECO:0000259" key="11">
    <source>
        <dbReference type="PROSITE" id="PS50157"/>
    </source>
</evidence>
<keyword evidence="3" id="KW-0677">Repeat</keyword>
<evidence type="ECO:0000256" key="3">
    <source>
        <dbReference type="ARBA" id="ARBA00022737"/>
    </source>
</evidence>
<dbReference type="SUPFAM" id="SSF57667">
    <property type="entry name" value="beta-beta-alpha zinc fingers"/>
    <property type="match status" value="1"/>
</dbReference>
<dbReference type="RefSeq" id="XP_028142259.1">
    <property type="nucleotide sequence ID" value="XM_028286458.1"/>
</dbReference>
<dbReference type="PANTHER" id="PTHR24394:SF44">
    <property type="entry name" value="ZINC FINGER PROTEIN 271-LIKE"/>
    <property type="match status" value="1"/>
</dbReference>
<gene>
    <name evidence="12" type="primary">LOC114336131</name>
</gene>
<evidence type="ECO:0000256" key="4">
    <source>
        <dbReference type="ARBA" id="ARBA00022771"/>
    </source>
</evidence>
<evidence type="ECO:0000256" key="5">
    <source>
        <dbReference type="ARBA" id="ARBA00022833"/>
    </source>
</evidence>
<dbReference type="InterPro" id="IPR013087">
    <property type="entry name" value="Znf_C2H2_type"/>
</dbReference>
<dbReference type="InParanoid" id="A0A6P7G043"/>
<organism evidence="12">
    <name type="scientific">Diabrotica virgifera virgifera</name>
    <name type="common">western corn rootworm</name>
    <dbReference type="NCBI Taxonomy" id="50390"/>
    <lineage>
        <taxon>Eukaryota</taxon>
        <taxon>Metazoa</taxon>
        <taxon>Ecdysozoa</taxon>
        <taxon>Arthropoda</taxon>
        <taxon>Hexapoda</taxon>
        <taxon>Insecta</taxon>
        <taxon>Pterygota</taxon>
        <taxon>Neoptera</taxon>
        <taxon>Endopterygota</taxon>
        <taxon>Coleoptera</taxon>
        <taxon>Polyphaga</taxon>
        <taxon>Cucujiformia</taxon>
        <taxon>Chrysomeloidea</taxon>
        <taxon>Chrysomelidae</taxon>
        <taxon>Galerucinae</taxon>
        <taxon>Diabroticina</taxon>
        <taxon>Diabroticites</taxon>
        <taxon>Diabrotica</taxon>
    </lineage>
</organism>
<dbReference type="PANTHER" id="PTHR24394">
    <property type="entry name" value="ZINC FINGER PROTEIN"/>
    <property type="match status" value="1"/>
</dbReference>
<dbReference type="GO" id="GO:0000981">
    <property type="term" value="F:DNA-binding transcription factor activity, RNA polymerase II-specific"/>
    <property type="evidence" value="ECO:0007669"/>
    <property type="project" value="TreeGrafter"/>
</dbReference>
<evidence type="ECO:0000313" key="12">
    <source>
        <dbReference type="RefSeq" id="XP_028142259.1"/>
    </source>
</evidence>
<dbReference type="GO" id="GO:0005634">
    <property type="term" value="C:nucleus"/>
    <property type="evidence" value="ECO:0007669"/>
    <property type="project" value="UniProtKB-SubCell"/>
</dbReference>
<reference evidence="12" key="1">
    <citation type="submission" date="2025-08" db="UniProtKB">
        <authorList>
            <consortium name="RefSeq"/>
        </authorList>
    </citation>
    <scope>IDENTIFICATION</scope>
    <source>
        <tissue evidence="12">Whole insect</tissue>
    </source>
</reference>
<keyword evidence="8" id="KW-0804">Transcription</keyword>
<evidence type="ECO:0000256" key="1">
    <source>
        <dbReference type="ARBA" id="ARBA00004123"/>
    </source>
</evidence>
<dbReference type="AlphaFoldDB" id="A0A6P7G043"/>
<evidence type="ECO:0000256" key="7">
    <source>
        <dbReference type="ARBA" id="ARBA00023125"/>
    </source>
</evidence>
<dbReference type="Pfam" id="PF00096">
    <property type="entry name" value="zf-C2H2"/>
    <property type="match status" value="2"/>
</dbReference>
<protein>
    <submittedName>
        <fullName evidence="12">Early growth response protein 1-like</fullName>
    </submittedName>
</protein>
<name>A0A6P7G043_DIAVI</name>
<evidence type="ECO:0000256" key="10">
    <source>
        <dbReference type="PROSITE-ProRule" id="PRU00042"/>
    </source>
</evidence>
<dbReference type="InterPro" id="IPR036236">
    <property type="entry name" value="Znf_C2H2_sf"/>
</dbReference>
<accession>A0A6P7G043</accession>
<feature type="domain" description="C2H2-type" evidence="11">
    <location>
        <begin position="66"/>
        <end position="93"/>
    </location>
</feature>
<dbReference type="Gene3D" id="3.30.160.60">
    <property type="entry name" value="Classic Zinc Finger"/>
    <property type="match status" value="3"/>
</dbReference>
<evidence type="ECO:0000256" key="9">
    <source>
        <dbReference type="ARBA" id="ARBA00023242"/>
    </source>
</evidence>
<dbReference type="FunFam" id="3.30.160.60:FF:000064">
    <property type="entry name" value="Early growth response protein 3"/>
    <property type="match status" value="1"/>
</dbReference>
<feature type="domain" description="C2H2-type" evidence="11">
    <location>
        <begin position="38"/>
        <end position="65"/>
    </location>
</feature>
<dbReference type="GO" id="GO:0003677">
    <property type="term" value="F:DNA binding"/>
    <property type="evidence" value="ECO:0007669"/>
    <property type="project" value="UniProtKB-KW"/>
</dbReference>
<proteinExistence type="predicted"/>
<dbReference type="PROSITE" id="PS00028">
    <property type="entry name" value="ZINC_FINGER_C2H2_1"/>
    <property type="match status" value="2"/>
</dbReference>
<evidence type="ECO:0000256" key="2">
    <source>
        <dbReference type="ARBA" id="ARBA00022723"/>
    </source>
</evidence>
<evidence type="ECO:0000256" key="6">
    <source>
        <dbReference type="ARBA" id="ARBA00023015"/>
    </source>
</evidence>
<keyword evidence="2" id="KW-0479">Metal-binding</keyword>
<dbReference type="SMART" id="SM00355">
    <property type="entry name" value="ZnF_C2H2"/>
    <property type="match status" value="2"/>
</dbReference>
<comment type="subcellular location">
    <subcellularLocation>
        <location evidence="1">Nucleus</location>
    </subcellularLocation>
</comment>
<keyword evidence="6" id="KW-0805">Transcription regulation</keyword>
<keyword evidence="9" id="KW-0539">Nucleus</keyword>
<evidence type="ECO:0000256" key="8">
    <source>
        <dbReference type="ARBA" id="ARBA00023163"/>
    </source>
</evidence>
<keyword evidence="7" id="KW-0238">DNA-binding</keyword>
<dbReference type="PROSITE" id="PS50157">
    <property type="entry name" value="ZINC_FINGER_C2H2_2"/>
    <property type="match status" value="2"/>
</dbReference>
<sequence length="104" mass="12197">MSQGFAKEENTTETMKTISVLSSNKEERMGRLIEENTLKCEICFKQLAYKCLLKEHMRVHTGEKPYKCEICLKKFSVVHHLKGHIKTHTGEKPYKCEICFKQFL</sequence>